<comment type="subcellular location">
    <subcellularLocation>
        <location evidence="2">Cell inner membrane</location>
        <topology evidence="2">Multi-pass membrane protein</topology>
    </subcellularLocation>
</comment>
<dbReference type="GO" id="GO:0005886">
    <property type="term" value="C:plasma membrane"/>
    <property type="evidence" value="ECO:0007669"/>
    <property type="project" value="UniProtKB-SubCell"/>
</dbReference>
<dbReference type="InterPro" id="IPR036890">
    <property type="entry name" value="HATPase_C_sf"/>
</dbReference>
<evidence type="ECO:0000256" key="1">
    <source>
        <dbReference type="ARBA" id="ARBA00000085"/>
    </source>
</evidence>
<keyword evidence="20" id="KW-1185">Reference proteome</keyword>
<dbReference type="PANTHER" id="PTHR43047:SF72">
    <property type="entry name" value="OSMOSENSING HISTIDINE PROTEIN KINASE SLN1"/>
    <property type="match status" value="1"/>
</dbReference>
<dbReference type="SMART" id="SM00448">
    <property type="entry name" value="REC"/>
    <property type="match status" value="1"/>
</dbReference>
<dbReference type="Pfam" id="PF00072">
    <property type="entry name" value="Response_reg"/>
    <property type="match status" value="1"/>
</dbReference>
<dbReference type="EMBL" id="CP032096">
    <property type="protein sequence ID" value="QBZ83403.1"/>
    <property type="molecule type" value="Genomic_DNA"/>
</dbReference>
<evidence type="ECO:0000313" key="20">
    <source>
        <dbReference type="Proteomes" id="UP000296201"/>
    </source>
</evidence>
<dbReference type="SUPFAM" id="SSF52172">
    <property type="entry name" value="CheY-like"/>
    <property type="match status" value="1"/>
</dbReference>
<evidence type="ECO:0000256" key="14">
    <source>
        <dbReference type="PROSITE-ProRule" id="PRU00110"/>
    </source>
</evidence>
<evidence type="ECO:0000256" key="6">
    <source>
        <dbReference type="ARBA" id="ARBA00022553"/>
    </source>
</evidence>
<evidence type="ECO:0000256" key="13">
    <source>
        <dbReference type="ARBA" id="ARBA00023136"/>
    </source>
</evidence>
<dbReference type="GO" id="GO:0009927">
    <property type="term" value="F:histidine phosphotransfer kinase activity"/>
    <property type="evidence" value="ECO:0007669"/>
    <property type="project" value="TreeGrafter"/>
</dbReference>
<evidence type="ECO:0000259" key="16">
    <source>
        <dbReference type="PROSITE" id="PS50109"/>
    </source>
</evidence>
<dbReference type="Gene3D" id="1.20.120.160">
    <property type="entry name" value="HPT domain"/>
    <property type="match status" value="1"/>
</dbReference>
<protein>
    <recommendedName>
        <fullName evidence="3">histidine kinase</fullName>
        <ecNumber evidence="3">2.7.13.3</ecNumber>
    </recommendedName>
</protein>
<dbReference type="Pfam" id="PF00512">
    <property type="entry name" value="HisKA"/>
    <property type="match status" value="1"/>
</dbReference>
<keyword evidence="13" id="KW-0472">Membrane</keyword>
<evidence type="ECO:0000256" key="4">
    <source>
        <dbReference type="ARBA" id="ARBA00022475"/>
    </source>
</evidence>
<dbReference type="InterPro" id="IPR036641">
    <property type="entry name" value="HPT_dom_sf"/>
</dbReference>
<evidence type="ECO:0000256" key="15">
    <source>
        <dbReference type="PROSITE-ProRule" id="PRU00169"/>
    </source>
</evidence>
<dbReference type="PROSITE" id="PS50110">
    <property type="entry name" value="RESPONSE_REGULATORY"/>
    <property type="match status" value="1"/>
</dbReference>
<dbReference type="Gene3D" id="1.10.287.130">
    <property type="match status" value="1"/>
</dbReference>
<evidence type="ECO:0000256" key="12">
    <source>
        <dbReference type="ARBA" id="ARBA00023012"/>
    </source>
</evidence>
<dbReference type="Proteomes" id="UP000296201">
    <property type="component" value="Chromosome"/>
</dbReference>
<feature type="modified residue" description="Phosphohistidine" evidence="14">
    <location>
        <position position="594"/>
    </location>
</feature>
<dbReference type="PRINTS" id="PR00344">
    <property type="entry name" value="BCTRLSENSOR"/>
</dbReference>
<proteinExistence type="predicted"/>
<dbReference type="OrthoDB" id="9792854at2"/>
<keyword evidence="10" id="KW-0547">Nucleotide-binding</keyword>
<evidence type="ECO:0000256" key="11">
    <source>
        <dbReference type="ARBA" id="ARBA00022989"/>
    </source>
</evidence>
<gene>
    <name evidence="19" type="ORF">GHNINEIG_01457</name>
</gene>
<feature type="modified residue" description="4-aspartylphosphate" evidence="15">
    <location>
        <position position="456"/>
    </location>
</feature>
<evidence type="ECO:0000259" key="17">
    <source>
        <dbReference type="PROSITE" id="PS50110"/>
    </source>
</evidence>
<evidence type="ECO:0000259" key="18">
    <source>
        <dbReference type="PROSITE" id="PS50894"/>
    </source>
</evidence>
<keyword evidence="7" id="KW-0808">Transferase</keyword>
<accession>A0A4P7P019</accession>
<evidence type="ECO:0000256" key="2">
    <source>
        <dbReference type="ARBA" id="ARBA00004429"/>
    </source>
</evidence>
<comment type="catalytic activity">
    <reaction evidence="1">
        <text>ATP + protein L-histidine = ADP + protein N-phospho-L-histidine.</text>
        <dbReference type="EC" id="2.7.13.3"/>
    </reaction>
</comment>
<dbReference type="CDD" id="cd17546">
    <property type="entry name" value="REC_hyHK_CKI1_RcsC-like"/>
    <property type="match status" value="1"/>
</dbReference>
<dbReference type="InterPro" id="IPR004358">
    <property type="entry name" value="Sig_transdc_His_kin-like_C"/>
</dbReference>
<dbReference type="PROSITE" id="PS50109">
    <property type="entry name" value="HIS_KIN"/>
    <property type="match status" value="1"/>
</dbReference>
<keyword evidence="6 15" id="KW-0597">Phosphoprotein</keyword>
<keyword evidence="9 19" id="KW-0418">Kinase</keyword>
<evidence type="ECO:0000256" key="10">
    <source>
        <dbReference type="ARBA" id="ARBA00022840"/>
    </source>
</evidence>
<dbReference type="InterPro" id="IPR008207">
    <property type="entry name" value="Sig_transdc_His_kin_Hpt_dom"/>
</dbReference>
<dbReference type="RefSeq" id="WP_135796031.1">
    <property type="nucleotide sequence ID" value="NZ_CP032096.1"/>
</dbReference>
<dbReference type="Gene3D" id="3.40.50.2300">
    <property type="match status" value="1"/>
</dbReference>
<dbReference type="SUPFAM" id="SSF47226">
    <property type="entry name" value="Histidine-containing phosphotransfer domain, HPT domain"/>
    <property type="match status" value="1"/>
</dbReference>
<evidence type="ECO:0000256" key="9">
    <source>
        <dbReference type="ARBA" id="ARBA00022777"/>
    </source>
</evidence>
<dbReference type="InterPro" id="IPR001789">
    <property type="entry name" value="Sig_transdc_resp-reg_receiver"/>
</dbReference>
<name>A0A4P7P019_9GAMM</name>
<keyword evidence="5" id="KW-0997">Cell inner membrane</keyword>
<keyword evidence="12" id="KW-0902">Two-component regulatory system</keyword>
<dbReference type="Pfam" id="PF02518">
    <property type="entry name" value="HATPase_c"/>
    <property type="match status" value="1"/>
</dbReference>
<feature type="domain" description="Histidine kinase" evidence="16">
    <location>
        <begin position="163"/>
        <end position="379"/>
    </location>
</feature>
<dbReference type="SUPFAM" id="SSF47384">
    <property type="entry name" value="Homodimeric domain of signal transducing histidine kinase"/>
    <property type="match status" value="1"/>
</dbReference>
<keyword evidence="8" id="KW-0812">Transmembrane</keyword>
<dbReference type="InterPro" id="IPR003661">
    <property type="entry name" value="HisK_dim/P_dom"/>
</dbReference>
<dbReference type="EC" id="2.7.13.3" evidence="3"/>
<keyword evidence="4" id="KW-1003">Cell membrane</keyword>
<dbReference type="InterPro" id="IPR011006">
    <property type="entry name" value="CheY-like_superfamily"/>
</dbReference>
<dbReference type="SUPFAM" id="SSF55874">
    <property type="entry name" value="ATPase domain of HSP90 chaperone/DNA topoisomerase II/histidine kinase"/>
    <property type="match status" value="1"/>
</dbReference>
<dbReference type="InterPro" id="IPR036097">
    <property type="entry name" value="HisK_dim/P_sf"/>
</dbReference>
<organism evidence="19 20">
    <name type="scientific">Hydrogenovibrio crunogenus</name>
    <dbReference type="NCBI Taxonomy" id="39765"/>
    <lineage>
        <taxon>Bacteria</taxon>
        <taxon>Pseudomonadati</taxon>
        <taxon>Pseudomonadota</taxon>
        <taxon>Gammaproteobacteria</taxon>
        <taxon>Thiotrichales</taxon>
        <taxon>Piscirickettsiaceae</taxon>
        <taxon>Hydrogenovibrio</taxon>
    </lineage>
</organism>
<keyword evidence="11" id="KW-1133">Transmembrane helix</keyword>
<reference evidence="19 20" key="1">
    <citation type="submission" date="2018-08" db="EMBL/GenBank/DDBJ databases">
        <title>Horizontal acquisition of hydrogen conversion ability and other habitat adaptations in Hydrogenovibrio crunogenus strains.</title>
        <authorList>
            <person name="Gonnella G."/>
            <person name="Adam N."/>
            <person name="Perner M."/>
        </authorList>
    </citation>
    <scope>NUCLEOTIDE SEQUENCE [LARGE SCALE GENOMIC DNA]</scope>
    <source>
        <strain evidence="19 20">SP-41</strain>
    </source>
</reference>
<dbReference type="GO" id="GO:0000155">
    <property type="term" value="F:phosphorelay sensor kinase activity"/>
    <property type="evidence" value="ECO:0007669"/>
    <property type="project" value="InterPro"/>
</dbReference>
<dbReference type="SMART" id="SM00388">
    <property type="entry name" value="HisKA"/>
    <property type="match status" value="1"/>
</dbReference>
<dbReference type="PANTHER" id="PTHR43047">
    <property type="entry name" value="TWO-COMPONENT HISTIDINE PROTEIN KINASE"/>
    <property type="match status" value="1"/>
</dbReference>
<feature type="domain" description="HPt" evidence="18">
    <location>
        <begin position="555"/>
        <end position="642"/>
    </location>
</feature>
<dbReference type="SMART" id="SM00387">
    <property type="entry name" value="HATPase_c"/>
    <property type="match status" value="1"/>
</dbReference>
<dbReference type="CDD" id="cd16922">
    <property type="entry name" value="HATPase_EvgS-ArcB-TorS-like"/>
    <property type="match status" value="1"/>
</dbReference>
<dbReference type="CDD" id="cd00082">
    <property type="entry name" value="HisKA"/>
    <property type="match status" value="1"/>
</dbReference>
<evidence type="ECO:0000313" key="19">
    <source>
        <dbReference type="EMBL" id="QBZ83403.1"/>
    </source>
</evidence>
<dbReference type="FunFam" id="3.30.565.10:FF:000010">
    <property type="entry name" value="Sensor histidine kinase RcsC"/>
    <property type="match status" value="1"/>
</dbReference>
<dbReference type="InterPro" id="IPR003594">
    <property type="entry name" value="HATPase_dom"/>
</dbReference>
<sequence length="642" mass="72908">MVLDKEFLGQLLLEKSLWWCFSLSEEQKGFQASPALADKIGSEITDYETFLSYLVPESRDQVIYKLNNAGHQIKTGERILIGFKVGEKITWLINELNLTEKKGVPVAYSTCLEVSEMHELEEKLIESHSQLIIDQLQAKEEMAKKETELLQQQYSEQTQFLAMLSHELRSPLMGMNSLISIIKDRYLKQESISDQLKIMRLTIDQLNFLINDILTYSQTEFNRIQLNPTMFRLDEMADYVSHLTKSIASEKGIFVSFSLNSQNNCFYGDLVRISQVLVNLIVNAIKFTEFGGVFVEIKGSDKQLELHISDSGEGIDEAELGSIFKPFKQLESKGSMQYIGSGLGLAIVKTLVDLMGGTINVESTKGVGTSFIVKLPTKPGTCAQAEKSQPQVEPVPELVLSNSCNFHVLIADDSVINRKVLETFLHQLNCTVDQAKDGVQAWEKFQQDSYDFVFLDIQMPGLDGIQVCQKIRALPDHQKKKLKGVFALTAAHTEAEVELEGIKVDKSIFDEWLEKPASQDKIIHLLNCKEHLTHEESSEQFSEEESKADHFAQTIPEELKHLIPQFIENTLNEIAHLRSEVEVGNEEEVRKILHRLKGNMMLFNLENMVQIVKKMEQLDDYQDKANVYCLIGQVEKILNGLY</sequence>
<keyword evidence="10" id="KW-0067">ATP-binding</keyword>
<dbReference type="PROSITE" id="PS50894">
    <property type="entry name" value="HPT"/>
    <property type="match status" value="1"/>
</dbReference>
<feature type="domain" description="Response regulatory" evidence="17">
    <location>
        <begin position="407"/>
        <end position="530"/>
    </location>
</feature>
<evidence type="ECO:0000256" key="8">
    <source>
        <dbReference type="ARBA" id="ARBA00022692"/>
    </source>
</evidence>
<evidence type="ECO:0000256" key="7">
    <source>
        <dbReference type="ARBA" id="ARBA00022679"/>
    </source>
</evidence>
<dbReference type="InterPro" id="IPR005467">
    <property type="entry name" value="His_kinase_dom"/>
</dbReference>
<evidence type="ECO:0000256" key="5">
    <source>
        <dbReference type="ARBA" id="ARBA00022519"/>
    </source>
</evidence>
<dbReference type="Gene3D" id="3.30.565.10">
    <property type="entry name" value="Histidine kinase-like ATPase, C-terminal domain"/>
    <property type="match status" value="1"/>
</dbReference>
<dbReference type="AlphaFoldDB" id="A0A4P7P019"/>
<evidence type="ECO:0000256" key="3">
    <source>
        <dbReference type="ARBA" id="ARBA00012438"/>
    </source>
</evidence>